<dbReference type="AlphaFoldDB" id="A0A328VIQ4"/>
<dbReference type="InterPro" id="IPR002878">
    <property type="entry name" value="ChsH2_C"/>
</dbReference>
<comment type="caution">
    <text evidence="4">The sequence shown here is derived from an EMBL/GenBank/DDBJ whole genome shotgun (WGS) entry which is preliminary data.</text>
</comment>
<dbReference type="Pfam" id="PF12172">
    <property type="entry name" value="zf-ChsH2"/>
    <property type="match status" value="1"/>
</dbReference>
<proteinExistence type="predicted"/>
<accession>A0A328VIQ4</accession>
<dbReference type="Proteomes" id="UP000248706">
    <property type="component" value="Unassembled WGS sequence"/>
</dbReference>
<dbReference type="SUPFAM" id="SSF50249">
    <property type="entry name" value="Nucleic acid-binding proteins"/>
    <property type="match status" value="1"/>
</dbReference>
<evidence type="ECO:0000256" key="1">
    <source>
        <dbReference type="SAM" id="MobiDB-lite"/>
    </source>
</evidence>
<gene>
    <name evidence="4" type="ORF">A4R35_19970</name>
</gene>
<feature type="domain" description="ChsH2 C-terminal OB-fold" evidence="2">
    <location>
        <begin position="69"/>
        <end position="134"/>
    </location>
</feature>
<dbReference type="Gene3D" id="6.10.30.10">
    <property type="match status" value="1"/>
</dbReference>
<feature type="compositionally biased region" description="Pro residues" evidence="1">
    <location>
        <begin position="14"/>
        <end position="23"/>
    </location>
</feature>
<dbReference type="PANTHER" id="PTHR34075:SF5">
    <property type="entry name" value="BLR3430 PROTEIN"/>
    <property type="match status" value="1"/>
</dbReference>
<sequence length="155" mass="17251">MTERHQTKGESSPSPTPSKPIPIPDEASRPFFAGARERQLMLQRCSACGRWLWPVKARCPECWSPALNWTPASGKGTLYSFALMHQLYHPAFASELPYIIAAIDLAEGVRITSTIVGCPPDELRIGMPLEVTFEQLSEEITLPKFRPAARPHGDH</sequence>
<evidence type="ECO:0008006" key="6">
    <source>
        <dbReference type="Google" id="ProtNLM"/>
    </source>
</evidence>
<feature type="region of interest" description="Disordered" evidence="1">
    <location>
        <begin position="1"/>
        <end position="27"/>
    </location>
</feature>
<evidence type="ECO:0000259" key="3">
    <source>
        <dbReference type="Pfam" id="PF12172"/>
    </source>
</evidence>
<protein>
    <recommendedName>
        <fullName evidence="6">DNA-binding protein</fullName>
    </recommendedName>
</protein>
<dbReference type="InterPro" id="IPR052513">
    <property type="entry name" value="Thioester_dehydratase-like"/>
</dbReference>
<evidence type="ECO:0000313" key="5">
    <source>
        <dbReference type="Proteomes" id="UP000248706"/>
    </source>
</evidence>
<evidence type="ECO:0000259" key="2">
    <source>
        <dbReference type="Pfam" id="PF01796"/>
    </source>
</evidence>
<dbReference type="EMBL" id="MCIF01000002">
    <property type="protein sequence ID" value="RAQ97828.1"/>
    <property type="molecule type" value="Genomic_DNA"/>
</dbReference>
<evidence type="ECO:0000313" key="4">
    <source>
        <dbReference type="EMBL" id="RAQ97828.1"/>
    </source>
</evidence>
<organism evidence="4 5">
    <name type="scientific">Thermogemmatispora tikiterensis</name>
    <dbReference type="NCBI Taxonomy" id="1825093"/>
    <lineage>
        <taxon>Bacteria</taxon>
        <taxon>Bacillati</taxon>
        <taxon>Chloroflexota</taxon>
        <taxon>Ktedonobacteria</taxon>
        <taxon>Thermogemmatisporales</taxon>
        <taxon>Thermogemmatisporaceae</taxon>
        <taxon>Thermogemmatispora</taxon>
    </lineage>
</organism>
<dbReference type="InterPro" id="IPR012340">
    <property type="entry name" value="NA-bd_OB-fold"/>
</dbReference>
<name>A0A328VIQ4_9CHLR</name>
<feature type="domain" description="ChsH2 rubredoxin-like zinc ribbon" evidence="3">
    <location>
        <begin position="32"/>
        <end position="67"/>
    </location>
</feature>
<dbReference type="Pfam" id="PF01796">
    <property type="entry name" value="OB_ChsH2_C"/>
    <property type="match status" value="1"/>
</dbReference>
<dbReference type="InterPro" id="IPR022002">
    <property type="entry name" value="ChsH2_Znr"/>
</dbReference>
<dbReference type="RefSeq" id="WP_189362094.1">
    <property type="nucleotide sequence ID" value="NZ_MCIF01000002.1"/>
</dbReference>
<reference evidence="4 5" key="1">
    <citation type="submission" date="2016-08" db="EMBL/GenBank/DDBJ databases">
        <title>Analysis of Carbohydrate Active Enzymes in Thermogemmatispora T81 Reveals Carbohydrate Degradation Ability.</title>
        <authorList>
            <person name="Tomazini A."/>
            <person name="Lal S."/>
            <person name="Stott M."/>
            <person name="Henrissat B."/>
            <person name="Polikarpov I."/>
            <person name="Sparling R."/>
            <person name="Levin D.B."/>
        </authorList>
    </citation>
    <scope>NUCLEOTIDE SEQUENCE [LARGE SCALE GENOMIC DNA]</scope>
    <source>
        <strain evidence="4 5">T81</strain>
    </source>
</reference>
<keyword evidence="5" id="KW-1185">Reference proteome</keyword>
<dbReference type="PANTHER" id="PTHR34075">
    <property type="entry name" value="BLR3430 PROTEIN"/>
    <property type="match status" value="1"/>
</dbReference>